<accession>A0A8S9YD56</accession>
<dbReference type="Pfam" id="PF00009">
    <property type="entry name" value="GTP_EFTU"/>
    <property type="match status" value="1"/>
</dbReference>
<feature type="domain" description="Tr-type G" evidence="2">
    <location>
        <begin position="230"/>
        <end position="447"/>
    </location>
</feature>
<evidence type="ECO:0000313" key="4">
    <source>
        <dbReference type="Proteomes" id="UP000822476"/>
    </source>
</evidence>
<dbReference type="SUPFAM" id="SSF52540">
    <property type="entry name" value="P-loop containing nucleoside triphosphate hydrolases"/>
    <property type="match status" value="1"/>
</dbReference>
<dbReference type="Proteomes" id="UP000822476">
    <property type="component" value="Unassembled WGS sequence"/>
</dbReference>
<protein>
    <recommendedName>
        <fullName evidence="2">Tr-type G domain-containing protein</fullName>
    </recommendedName>
</protein>
<name>A0A8S9YD56_9TREM</name>
<feature type="region of interest" description="Disordered" evidence="1">
    <location>
        <begin position="859"/>
        <end position="912"/>
    </location>
</feature>
<evidence type="ECO:0000256" key="1">
    <source>
        <dbReference type="SAM" id="MobiDB-lite"/>
    </source>
</evidence>
<dbReference type="InterPro" id="IPR000795">
    <property type="entry name" value="T_Tr_GTP-bd_dom"/>
</dbReference>
<dbReference type="PANTHER" id="PTHR43721">
    <property type="entry name" value="ELONGATION FACTOR TU-RELATED"/>
    <property type="match status" value="1"/>
</dbReference>
<dbReference type="EMBL" id="JTDE01022285">
    <property type="protein sequence ID" value="KAF7231835.1"/>
    <property type="molecule type" value="Genomic_DNA"/>
</dbReference>
<sequence length="1010" mass="110559">MDDLALYFSNNDQEGVDALPSKKQFSGKRNRKLPRPASLFVPPGSNLGFSLHNEPDLENLGTCDCCCNDIDMTSCLGQDFLRIRNSHSCSCFTNVMPNRLPPEVEVGNIEYKRKLVNPTPNRFEHLVTQMKWRLNEGGGEAIYRLGVDDDGHIGGLAPLELASSLTTLERMAKRLDATVHLLRERTIDPPSVPDFCQNNMPDTADKQTRKAMELLVRQSPQTNHGRPNLCLAVLGGMDAGKSTLIGVLTDGELDNARGRARLNLFRHLHEVQSGRTSCLSRELLGFDTSGNVTNYTRSDGHVRRCTVDELVRNSRQLITLLDSAGHSKYQRTTLAGLARAQPVGVLLVVSATTGLTAIGLEHAQLAFTLGLPMAVIISKIDQLAFGSERNRQITAVCRQISIRFAQLKMETIRSTNSKSQMPNAPLHPVFFPVSAVSGEGIEKLIGFLSMLGRTMCIDTLNSQRLPSSGPDNAIDEPNNGSRSDSKRNSFSRGQKEGYFIDRVEQLLISTMTSHVSPFMCFWISEVFTSVPGVPGPVLFGTVQSGHLSNGHLAWLGPDQLGEFHLIQITSLHHNRQPYAVIYAGQTASVAVHFLAHSRSTLSSSTDTIPFATAPLTGLSDFSTVQHHSAFELDHDENMPEVSNTDTSYSLPRDQLLPLSLRRGMVMLSNASWSASCSELVKFVIPVPLKLPHVVIADTDVGDSLKQSVGVAWAIEVEVFHRLSIFPGMSPSPVVIPPLPLTKQRVNVYAGCIAQPGVVVMEADVSKSPEKVPRLRIRFTRHPEYVDVDRQVILTWAGCAKAVGRVVALRELFPFSTSAEMYPLRLDTQGCLVKSVESMPALPQVDSGVQYSIESVMPSPAIQLSPPQRSRNDDLTWPVEPGNILKEPEKHPVPQEPERETDHVPTPNNSSTATSMDALAALDVSVTPTVSVTSESANVSPSSTGPVPLLPLASKEAASSAINQLTSSPSTVVSDRELMEVDLSRVKTSQPVVTPLPRQPSHRRRRRRKQP</sequence>
<gene>
    <name evidence="3" type="ORF">EG68_09583</name>
</gene>
<proteinExistence type="predicted"/>
<dbReference type="AlphaFoldDB" id="A0A8S9YD56"/>
<dbReference type="InterPro" id="IPR027417">
    <property type="entry name" value="P-loop_NTPase"/>
</dbReference>
<feature type="compositionally biased region" description="Basic residues" evidence="1">
    <location>
        <begin position="999"/>
        <end position="1010"/>
    </location>
</feature>
<dbReference type="OrthoDB" id="248233at2759"/>
<keyword evidence="4" id="KW-1185">Reference proteome</keyword>
<dbReference type="SUPFAM" id="SSF50447">
    <property type="entry name" value="Translation proteins"/>
    <property type="match status" value="1"/>
</dbReference>
<feature type="region of interest" description="Disordered" evidence="1">
    <location>
        <begin position="462"/>
        <end position="491"/>
    </location>
</feature>
<dbReference type="GO" id="GO:0005525">
    <property type="term" value="F:GTP binding"/>
    <property type="evidence" value="ECO:0007669"/>
    <property type="project" value="InterPro"/>
</dbReference>
<dbReference type="PANTHER" id="PTHR43721:SF3">
    <property type="entry name" value="GTP-BINDING PROTEIN 2"/>
    <property type="match status" value="1"/>
</dbReference>
<evidence type="ECO:0000313" key="3">
    <source>
        <dbReference type="EMBL" id="KAF7231835.1"/>
    </source>
</evidence>
<dbReference type="GO" id="GO:0003924">
    <property type="term" value="F:GTPase activity"/>
    <property type="evidence" value="ECO:0007669"/>
    <property type="project" value="InterPro"/>
</dbReference>
<dbReference type="Gene3D" id="3.40.50.300">
    <property type="entry name" value="P-loop containing nucleotide triphosphate hydrolases"/>
    <property type="match status" value="1"/>
</dbReference>
<reference evidence="3" key="1">
    <citation type="submission" date="2019-07" db="EMBL/GenBank/DDBJ databases">
        <title>Annotation for the trematode Paragonimus miyazaki's.</title>
        <authorList>
            <person name="Choi Y.-J."/>
        </authorList>
    </citation>
    <scope>NUCLEOTIDE SEQUENCE</scope>
    <source>
        <strain evidence="3">Japan</strain>
    </source>
</reference>
<feature type="compositionally biased region" description="Basic and acidic residues" evidence="1">
    <location>
        <begin position="885"/>
        <end position="902"/>
    </location>
</feature>
<dbReference type="InterPro" id="IPR009000">
    <property type="entry name" value="Transl_B-barrel_sf"/>
</dbReference>
<organism evidence="3 4">
    <name type="scientific">Paragonimus skrjabini miyazakii</name>
    <dbReference type="NCBI Taxonomy" id="59628"/>
    <lineage>
        <taxon>Eukaryota</taxon>
        <taxon>Metazoa</taxon>
        <taxon>Spiralia</taxon>
        <taxon>Lophotrochozoa</taxon>
        <taxon>Platyhelminthes</taxon>
        <taxon>Trematoda</taxon>
        <taxon>Digenea</taxon>
        <taxon>Plagiorchiida</taxon>
        <taxon>Troglotremata</taxon>
        <taxon>Troglotrematidae</taxon>
        <taxon>Paragonimus</taxon>
    </lineage>
</organism>
<feature type="region of interest" description="Disordered" evidence="1">
    <location>
        <begin position="982"/>
        <end position="1010"/>
    </location>
</feature>
<dbReference type="GO" id="GO:0003746">
    <property type="term" value="F:translation elongation factor activity"/>
    <property type="evidence" value="ECO:0007669"/>
    <property type="project" value="TreeGrafter"/>
</dbReference>
<comment type="caution">
    <text evidence="3">The sequence shown here is derived from an EMBL/GenBank/DDBJ whole genome shotgun (WGS) entry which is preliminary data.</text>
</comment>
<dbReference type="InterPro" id="IPR050055">
    <property type="entry name" value="EF-Tu_GTPase"/>
</dbReference>
<evidence type="ECO:0000259" key="2">
    <source>
        <dbReference type="Pfam" id="PF00009"/>
    </source>
</evidence>